<dbReference type="InParanoid" id="G2XS17"/>
<sequence>MRYTIIGYDLGRGKVVFNKYPAVISVTNRPTAVPCFRVQH</sequence>
<name>G2XS17_BOTF4</name>
<reference evidence="2" key="1">
    <citation type="journal article" date="2011" name="PLoS Genet.">
        <title>Genomic analysis of the necrotrophic fungal pathogens Sclerotinia sclerotiorum and Botrytis cinerea.</title>
        <authorList>
            <person name="Amselem J."/>
            <person name="Cuomo C.A."/>
            <person name="van Kan J.A."/>
            <person name="Viaud M."/>
            <person name="Benito E.P."/>
            <person name="Couloux A."/>
            <person name="Coutinho P.M."/>
            <person name="de Vries R.P."/>
            <person name="Dyer P.S."/>
            <person name="Fillinger S."/>
            <person name="Fournier E."/>
            <person name="Gout L."/>
            <person name="Hahn M."/>
            <person name="Kohn L."/>
            <person name="Lapalu N."/>
            <person name="Plummer K.M."/>
            <person name="Pradier J.M."/>
            <person name="Quevillon E."/>
            <person name="Sharon A."/>
            <person name="Simon A."/>
            <person name="ten Have A."/>
            <person name="Tudzynski B."/>
            <person name="Tudzynski P."/>
            <person name="Wincker P."/>
            <person name="Andrew M."/>
            <person name="Anthouard V."/>
            <person name="Beever R.E."/>
            <person name="Beffa R."/>
            <person name="Benoit I."/>
            <person name="Bouzid O."/>
            <person name="Brault B."/>
            <person name="Chen Z."/>
            <person name="Choquer M."/>
            <person name="Collemare J."/>
            <person name="Cotton P."/>
            <person name="Danchin E.G."/>
            <person name="Da Silva C."/>
            <person name="Gautier A."/>
            <person name="Giraud C."/>
            <person name="Giraud T."/>
            <person name="Gonzalez C."/>
            <person name="Grossetete S."/>
            <person name="Guldener U."/>
            <person name="Henrissat B."/>
            <person name="Howlett B.J."/>
            <person name="Kodira C."/>
            <person name="Kretschmer M."/>
            <person name="Lappartient A."/>
            <person name="Leroch M."/>
            <person name="Levis C."/>
            <person name="Mauceli E."/>
            <person name="Neuveglise C."/>
            <person name="Oeser B."/>
            <person name="Pearson M."/>
            <person name="Poulain J."/>
            <person name="Poussereau N."/>
            <person name="Quesneville H."/>
            <person name="Rascle C."/>
            <person name="Schumacher J."/>
            <person name="Segurens B."/>
            <person name="Sexton A."/>
            <person name="Silva E."/>
            <person name="Sirven C."/>
            <person name="Soanes D.M."/>
            <person name="Talbot N.J."/>
            <person name="Templeton M."/>
            <person name="Yandava C."/>
            <person name="Yarden O."/>
            <person name="Zeng Q."/>
            <person name="Rollins J.A."/>
            <person name="Lebrun M.H."/>
            <person name="Dickman M."/>
        </authorList>
    </citation>
    <scope>NUCLEOTIDE SEQUENCE [LARGE SCALE GENOMIC DNA]</scope>
    <source>
        <strain evidence="2">T4</strain>
    </source>
</reference>
<dbReference type="AlphaFoldDB" id="G2XS17"/>
<accession>G2XS17</accession>
<evidence type="ECO:0000313" key="2">
    <source>
        <dbReference type="Proteomes" id="UP000008177"/>
    </source>
</evidence>
<dbReference type="HOGENOM" id="CLU_3299244_0_0_1"/>
<dbReference type="EMBL" id="FQ790260">
    <property type="protein sequence ID" value="CCD43454.1"/>
    <property type="molecule type" value="Genomic_DNA"/>
</dbReference>
<protein>
    <submittedName>
        <fullName evidence="1">Uncharacterized protein</fullName>
    </submittedName>
</protein>
<dbReference type="Proteomes" id="UP000008177">
    <property type="component" value="Unplaced contigs"/>
</dbReference>
<proteinExistence type="predicted"/>
<organism evidence="1 2">
    <name type="scientific">Botryotinia fuckeliana (strain T4)</name>
    <name type="common">Noble rot fungus</name>
    <name type="synonym">Botrytis cinerea</name>
    <dbReference type="NCBI Taxonomy" id="999810"/>
    <lineage>
        <taxon>Eukaryota</taxon>
        <taxon>Fungi</taxon>
        <taxon>Dikarya</taxon>
        <taxon>Ascomycota</taxon>
        <taxon>Pezizomycotina</taxon>
        <taxon>Leotiomycetes</taxon>
        <taxon>Helotiales</taxon>
        <taxon>Sclerotiniaceae</taxon>
        <taxon>Botrytis</taxon>
    </lineage>
</organism>
<evidence type="ECO:0000313" key="1">
    <source>
        <dbReference type="EMBL" id="CCD43454.1"/>
    </source>
</evidence>
<gene>
    <name evidence="1" type="ORF">BofuT4_uP011300.1</name>
</gene>